<dbReference type="InterPro" id="IPR006037">
    <property type="entry name" value="RCK_C"/>
</dbReference>
<keyword evidence="1" id="KW-0472">Membrane</keyword>
<reference evidence="4" key="1">
    <citation type="submission" date="2018-02" db="EMBL/GenBank/DDBJ databases">
        <authorList>
            <person name="Moore K."/>
            <person name="Momper L."/>
        </authorList>
    </citation>
    <scope>NUCLEOTIDE SEQUENCE [LARGE SCALE GENOMIC DNA]</scope>
    <source>
        <strain evidence="4">ULC18</strain>
    </source>
</reference>
<dbReference type="GO" id="GO:0008324">
    <property type="term" value="F:monoatomic cation transmembrane transporter activity"/>
    <property type="evidence" value="ECO:0007669"/>
    <property type="project" value="InterPro"/>
</dbReference>
<dbReference type="SUPFAM" id="SSF116726">
    <property type="entry name" value="TrkA C-terminal domain-like"/>
    <property type="match status" value="1"/>
</dbReference>
<evidence type="ECO:0000256" key="1">
    <source>
        <dbReference type="SAM" id="Phobius"/>
    </source>
</evidence>
<comment type="caution">
    <text evidence="3">The sequence shown here is derived from an EMBL/GenBank/DDBJ whole genome shotgun (WGS) entry which is preliminary data.</text>
</comment>
<dbReference type="PANTHER" id="PTHR43833:SF11">
    <property type="entry name" value="VOLTAGE-GATED POTASSIUM CHANNEL KCH"/>
    <property type="match status" value="1"/>
</dbReference>
<accession>A0A2T1E6D1</accession>
<dbReference type="Gene3D" id="3.40.50.720">
    <property type="entry name" value="NAD(P)-binding Rossmann-like Domain"/>
    <property type="match status" value="2"/>
</dbReference>
<dbReference type="PROSITE" id="PS51202">
    <property type="entry name" value="RCK_C"/>
    <property type="match status" value="1"/>
</dbReference>
<dbReference type="Proteomes" id="UP000239576">
    <property type="component" value="Unassembled WGS sequence"/>
</dbReference>
<dbReference type="PANTHER" id="PTHR43833">
    <property type="entry name" value="POTASSIUM CHANNEL PROTEIN 2-RELATED-RELATED"/>
    <property type="match status" value="1"/>
</dbReference>
<gene>
    <name evidence="3" type="ORF">C7B82_13995</name>
</gene>
<dbReference type="AlphaFoldDB" id="A0A2T1E6D1"/>
<dbReference type="SUPFAM" id="SSF51735">
    <property type="entry name" value="NAD(P)-binding Rossmann-fold domains"/>
    <property type="match status" value="2"/>
</dbReference>
<protein>
    <submittedName>
        <fullName evidence="3">Potassium transporter TrkA</fullName>
    </submittedName>
</protein>
<keyword evidence="1" id="KW-1133">Transmembrane helix</keyword>
<evidence type="ECO:0000259" key="2">
    <source>
        <dbReference type="PROSITE" id="PS51202"/>
    </source>
</evidence>
<dbReference type="InterPro" id="IPR036291">
    <property type="entry name" value="NAD(P)-bd_dom_sf"/>
</dbReference>
<keyword evidence="4" id="KW-1185">Reference proteome</keyword>
<dbReference type="Pfam" id="PF02254">
    <property type="entry name" value="TrkA_N"/>
    <property type="match status" value="2"/>
</dbReference>
<dbReference type="InterPro" id="IPR036721">
    <property type="entry name" value="RCK_C_sf"/>
</dbReference>
<dbReference type="EMBL" id="PVWK01000081">
    <property type="protein sequence ID" value="PSB28307.1"/>
    <property type="molecule type" value="Genomic_DNA"/>
</dbReference>
<reference evidence="3 4" key="2">
    <citation type="submission" date="2018-03" db="EMBL/GenBank/DDBJ databases">
        <title>The ancient ancestry and fast evolution of plastids.</title>
        <authorList>
            <person name="Moore K.R."/>
            <person name="Magnabosco C."/>
            <person name="Momper L."/>
            <person name="Gold D.A."/>
            <person name="Bosak T."/>
            <person name="Fournier G.P."/>
        </authorList>
    </citation>
    <scope>NUCLEOTIDE SEQUENCE [LARGE SCALE GENOMIC DNA]</scope>
    <source>
        <strain evidence="3 4">ULC18</strain>
    </source>
</reference>
<evidence type="ECO:0000313" key="3">
    <source>
        <dbReference type="EMBL" id="PSB28307.1"/>
    </source>
</evidence>
<feature type="transmembrane region" description="Helical" evidence="1">
    <location>
        <begin position="329"/>
        <end position="353"/>
    </location>
</feature>
<dbReference type="GO" id="GO:0006813">
    <property type="term" value="P:potassium ion transport"/>
    <property type="evidence" value="ECO:0007669"/>
    <property type="project" value="InterPro"/>
</dbReference>
<evidence type="ECO:0000313" key="4">
    <source>
        <dbReference type="Proteomes" id="UP000239576"/>
    </source>
</evidence>
<keyword evidence="1" id="KW-0812">Transmembrane</keyword>
<sequence>MGESNKGRKDSFLVCGLGSLGQYCVSVLKEFEVTVNAIEASQAPIWEIPDLNDLMDCLLIGDCRQPKLLEQAGIRDCRAILLVTSDERVNIAAAFAARSLNPNIRLVVRSAQENLNELLGQQLGNFIAFEATQLPAPSFALAALDSETQGLFTLEKQRLRISTTHIQPDHRWCDRRLLYELNTPNRRVLRHFRATVMPPANSFYQWDPDTRVQAGDTITYIEATEAISPPHLQTNNRRRVFWQELALALEWQNVRRTLQQFWRESTQTQRVALLSSVVMLSLFISGALLYKLQYPDISLQDALNVSLVLAIGGFDNLFGQLKVPFAIPWWLHLFSVGMTVAGTIFIGILYATLTERVLASRFQFLKRRPPVPKAEHVVLVGLGRLGQRIATLLQELKQPLVGVHAIAIDPGVLPQMAIVTGNLHDTLARVNLATAKSMIIVTDDEVANLEIALMAQAANPNCNLVVRVFDPAFTQHVAQLLPAARVMGAYALAAAAFAGAAFGENILNLFRLNDRTTLVTEYQIEPTDTLNGRLLADIAYGYGVVPILHQKGAHEPARLMPSDDIRLQVGDRLVVLATLSGLQRVERGISKAPRWQVQVERAISEEAIFEGAGAIARLSGCSIGTAREVMSHLPDTVPTLLHKHQAQRLVRELNKLQVLASLVRAS</sequence>
<feature type="transmembrane region" description="Helical" evidence="1">
    <location>
        <begin position="271"/>
        <end position="290"/>
    </location>
</feature>
<dbReference type="OrthoDB" id="473812at2"/>
<feature type="domain" description="RCK C-terminal" evidence="2">
    <location>
        <begin position="507"/>
        <end position="591"/>
    </location>
</feature>
<organism evidence="3 4">
    <name type="scientific">Stenomitos frigidus ULC18</name>
    <dbReference type="NCBI Taxonomy" id="2107698"/>
    <lineage>
        <taxon>Bacteria</taxon>
        <taxon>Bacillati</taxon>
        <taxon>Cyanobacteriota</taxon>
        <taxon>Cyanophyceae</taxon>
        <taxon>Leptolyngbyales</taxon>
        <taxon>Leptolyngbyaceae</taxon>
        <taxon>Stenomitos</taxon>
    </lineage>
</organism>
<name>A0A2T1E6D1_9CYAN</name>
<dbReference type="InterPro" id="IPR050721">
    <property type="entry name" value="Trk_Ktr_HKT_K-transport"/>
</dbReference>
<dbReference type="InterPro" id="IPR003148">
    <property type="entry name" value="RCK_N"/>
</dbReference>
<dbReference type="RefSeq" id="WP_106256907.1">
    <property type="nucleotide sequence ID" value="NZ_CAWNSW010000004.1"/>
</dbReference>
<proteinExistence type="predicted"/>
<dbReference type="Gene3D" id="3.30.70.1450">
    <property type="entry name" value="Regulator of K+ conductance, C-terminal domain"/>
    <property type="match status" value="1"/>
</dbReference>